<gene>
    <name evidence="1" type="ORF">CS063_00070</name>
</gene>
<evidence type="ECO:0000313" key="1">
    <source>
        <dbReference type="EMBL" id="PHV71912.1"/>
    </source>
</evidence>
<dbReference type="EMBL" id="PEDL01000001">
    <property type="protein sequence ID" value="PHV71912.1"/>
    <property type="molecule type" value="Genomic_DNA"/>
</dbReference>
<keyword evidence="2" id="KW-1185">Reference proteome</keyword>
<protein>
    <submittedName>
        <fullName evidence="1">Uncharacterized protein</fullName>
    </submittedName>
</protein>
<accession>A0AC61DIG9</accession>
<dbReference type="Proteomes" id="UP000224460">
    <property type="component" value="Unassembled WGS sequence"/>
</dbReference>
<sequence length="110" mass="12297">MRKLTGKHVFAMAKIIKAANIKEELGEIIAKSQEEKMSVEKVGIEGLMTVINACGDDKVEQRVYDLLDDVFEAKTADMSLEAIAQNFKQLAQENNLMSFFKSAGLLKMQK</sequence>
<reference evidence="1" key="1">
    <citation type="submission" date="2017-10" db="EMBL/GenBank/DDBJ databases">
        <title>Genome sequence of cellulolytic Lachnospiraceae bacterium XHS1971 isolated from hotspring sediment.</title>
        <authorList>
            <person name="Vasudevan G."/>
            <person name="Joshi A.J."/>
            <person name="Hivarkar S."/>
            <person name="Lanjekar V.B."/>
            <person name="Dhakephalkar P.K."/>
            <person name="Dagar S."/>
        </authorList>
    </citation>
    <scope>NUCLEOTIDE SEQUENCE</scope>
    <source>
        <strain evidence="1">XHS1971</strain>
    </source>
</reference>
<organism evidence="1 2">
    <name type="scientific">Sporanaerobium hydrogeniformans</name>
    <dbReference type="NCBI Taxonomy" id="3072179"/>
    <lineage>
        <taxon>Bacteria</taxon>
        <taxon>Bacillati</taxon>
        <taxon>Bacillota</taxon>
        <taxon>Clostridia</taxon>
        <taxon>Lachnospirales</taxon>
        <taxon>Lachnospiraceae</taxon>
        <taxon>Sporanaerobium</taxon>
    </lineage>
</organism>
<proteinExistence type="predicted"/>
<evidence type="ECO:0000313" key="2">
    <source>
        <dbReference type="Proteomes" id="UP000224460"/>
    </source>
</evidence>
<comment type="caution">
    <text evidence="1">The sequence shown here is derived from an EMBL/GenBank/DDBJ whole genome shotgun (WGS) entry which is preliminary data.</text>
</comment>
<name>A0AC61DIG9_9FIRM</name>